<evidence type="ECO:0000259" key="1">
    <source>
        <dbReference type="Pfam" id="PF13716"/>
    </source>
</evidence>
<protein>
    <recommendedName>
        <fullName evidence="1">CRAL-TRIO domain-containing protein</fullName>
    </recommendedName>
</protein>
<evidence type="ECO:0000313" key="3">
    <source>
        <dbReference type="Proteomes" id="UP000489600"/>
    </source>
</evidence>
<organism evidence="2 3">
    <name type="scientific">Arabis nemorensis</name>
    <dbReference type="NCBI Taxonomy" id="586526"/>
    <lineage>
        <taxon>Eukaryota</taxon>
        <taxon>Viridiplantae</taxon>
        <taxon>Streptophyta</taxon>
        <taxon>Embryophyta</taxon>
        <taxon>Tracheophyta</taxon>
        <taxon>Spermatophyta</taxon>
        <taxon>Magnoliopsida</taxon>
        <taxon>eudicotyledons</taxon>
        <taxon>Gunneridae</taxon>
        <taxon>Pentapetalae</taxon>
        <taxon>rosids</taxon>
        <taxon>malvids</taxon>
        <taxon>Brassicales</taxon>
        <taxon>Brassicaceae</taxon>
        <taxon>Arabideae</taxon>
        <taxon>Arabis</taxon>
    </lineage>
</organism>
<dbReference type="EMBL" id="CABITT030000002">
    <property type="protein sequence ID" value="VVA94482.1"/>
    <property type="molecule type" value="Genomic_DNA"/>
</dbReference>
<dbReference type="Gene3D" id="3.40.525.10">
    <property type="entry name" value="CRAL-TRIO lipid binding domain"/>
    <property type="match status" value="1"/>
</dbReference>
<evidence type="ECO:0000313" key="2">
    <source>
        <dbReference type="EMBL" id="VVA94482.1"/>
    </source>
</evidence>
<comment type="caution">
    <text evidence="2">The sequence shown here is derived from an EMBL/GenBank/DDBJ whole genome shotgun (WGS) entry which is preliminary data.</text>
</comment>
<dbReference type="OrthoDB" id="6077599at2759"/>
<reference evidence="2" key="1">
    <citation type="submission" date="2019-07" db="EMBL/GenBank/DDBJ databases">
        <authorList>
            <person name="Dittberner H."/>
        </authorList>
    </citation>
    <scope>NUCLEOTIDE SEQUENCE [LARGE SCALE GENOMIC DNA]</scope>
</reference>
<sequence length="91" mass="10566">MSSCEIYVHPGNLCSLHPTFQLKATVLAMQLLVDNVVWKKVVYADRFLQLFKYVPREQLTIPDFVFQHDLQVNGGKGLIVDPRTKYVYQRP</sequence>
<dbReference type="Proteomes" id="UP000489600">
    <property type="component" value="Unassembled WGS sequence"/>
</dbReference>
<dbReference type="AlphaFoldDB" id="A0A565AYJ5"/>
<keyword evidence="3" id="KW-1185">Reference proteome</keyword>
<accession>A0A565AYJ5</accession>
<dbReference type="Pfam" id="PF13716">
    <property type="entry name" value="CRAL_TRIO_2"/>
    <property type="match status" value="1"/>
</dbReference>
<name>A0A565AYJ5_9BRAS</name>
<dbReference type="InterPro" id="IPR036865">
    <property type="entry name" value="CRAL-TRIO_dom_sf"/>
</dbReference>
<gene>
    <name evidence="2" type="ORF">ANE_LOCUS4927</name>
</gene>
<dbReference type="InterPro" id="IPR001251">
    <property type="entry name" value="CRAL-TRIO_dom"/>
</dbReference>
<feature type="domain" description="CRAL-TRIO" evidence="1">
    <location>
        <begin position="16"/>
        <end position="69"/>
    </location>
</feature>
<proteinExistence type="predicted"/>